<dbReference type="AlphaFoldDB" id="A0AA85KBZ9"/>
<evidence type="ECO:0000313" key="3">
    <source>
        <dbReference type="Proteomes" id="UP000050795"/>
    </source>
</evidence>
<keyword evidence="3" id="KW-1185">Reference proteome</keyword>
<comment type="similarity">
    <text evidence="1">Belongs to the MAM33 family.</text>
</comment>
<feature type="region of interest" description="Disordered" evidence="2">
    <location>
        <begin position="111"/>
        <end position="131"/>
    </location>
</feature>
<accession>A0AA85KBZ9</accession>
<evidence type="ECO:0000256" key="2">
    <source>
        <dbReference type="SAM" id="MobiDB-lite"/>
    </source>
</evidence>
<dbReference type="Gene3D" id="3.10.280.10">
    <property type="entry name" value="Mitochondrial glycoprotein"/>
    <property type="match status" value="1"/>
</dbReference>
<organism evidence="3 4">
    <name type="scientific">Trichobilharzia regenti</name>
    <name type="common">Nasal bird schistosome</name>
    <dbReference type="NCBI Taxonomy" id="157069"/>
    <lineage>
        <taxon>Eukaryota</taxon>
        <taxon>Metazoa</taxon>
        <taxon>Spiralia</taxon>
        <taxon>Lophotrochozoa</taxon>
        <taxon>Platyhelminthes</taxon>
        <taxon>Trematoda</taxon>
        <taxon>Digenea</taxon>
        <taxon>Strigeidida</taxon>
        <taxon>Schistosomatoidea</taxon>
        <taxon>Schistosomatidae</taxon>
        <taxon>Trichobilharzia</taxon>
    </lineage>
</organism>
<dbReference type="Proteomes" id="UP000050795">
    <property type="component" value="Unassembled WGS sequence"/>
</dbReference>
<proteinExistence type="inferred from homology"/>
<sequence>MSKLASLFLRGSRLAFTNARTASSRLISSHKQCNAINYCAVATRTYSSQIDRKFNQVLTNEIKQEKENSFTCNPPAGFQVAKREGCEFVLRKEYSDGVCVDIEFNLAGSVSPGSAEDEDVASSDRKPEEDIPLEARPDLRIKLTKPSGRAVIFNCSLPSREVEQQLATEEENNLPTYSVDSVEMERNPGYFVYTDLFDDNMYEHTMQLLMERGLNADFQQELQDFCTSEEHKLYLSFLDEFQAYCKE</sequence>
<dbReference type="GO" id="GO:0042256">
    <property type="term" value="P:cytosolic ribosome assembly"/>
    <property type="evidence" value="ECO:0007669"/>
    <property type="project" value="TreeGrafter"/>
</dbReference>
<dbReference type="GO" id="GO:0005759">
    <property type="term" value="C:mitochondrial matrix"/>
    <property type="evidence" value="ECO:0007669"/>
    <property type="project" value="InterPro"/>
</dbReference>
<reference evidence="3" key="1">
    <citation type="submission" date="2022-06" db="EMBL/GenBank/DDBJ databases">
        <authorList>
            <person name="Berger JAMES D."/>
            <person name="Berger JAMES D."/>
        </authorList>
    </citation>
    <scope>NUCLEOTIDE SEQUENCE [LARGE SCALE GENOMIC DNA]</scope>
</reference>
<evidence type="ECO:0000256" key="1">
    <source>
        <dbReference type="ARBA" id="ARBA00005457"/>
    </source>
</evidence>
<name>A0AA85KBZ9_TRIRE</name>
<dbReference type="PANTHER" id="PTHR10826">
    <property type="entry name" value="COMPLEMENT COMPONENT 1"/>
    <property type="match status" value="1"/>
</dbReference>
<dbReference type="Pfam" id="PF02330">
    <property type="entry name" value="MAM33"/>
    <property type="match status" value="1"/>
</dbReference>
<evidence type="ECO:0008006" key="5">
    <source>
        <dbReference type="Google" id="ProtNLM"/>
    </source>
</evidence>
<reference evidence="4" key="2">
    <citation type="submission" date="2023-11" db="UniProtKB">
        <authorList>
            <consortium name="WormBaseParasite"/>
        </authorList>
    </citation>
    <scope>IDENTIFICATION</scope>
</reference>
<evidence type="ECO:0000313" key="4">
    <source>
        <dbReference type="WBParaSite" id="TREG1_78980.1"/>
    </source>
</evidence>
<dbReference type="WBParaSite" id="TREG1_78980.1">
    <property type="protein sequence ID" value="TREG1_78980.1"/>
    <property type="gene ID" value="TREG1_78980"/>
</dbReference>
<dbReference type="SUPFAM" id="SSF54529">
    <property type="entry name" value="Mitochondrial glycoprotein MAM33-like"/>
    <property type="match status" value="1"/>
</dbReference>
<dbReference type="InterPro" id="IPR003428">
    <property type="entry name" value="MAM33"/>
</dbReference>
<feature type="compositionally biased region" description="Basic and acidic residues" evidence="2">
    <location>
        <begin position="122"/>
        <end position="131"/>
    </location>
</feature>
<dbReference type="PANTHER" id="PTHR10826:SF1">
    <property type="entry name" value="COMPLEMENT COMPONENT 1 Q SUBCOMPONENT-BINDING PROTEIN, MITOCHONDRIAL"/>
    <property type="match status" value="1"/>
</dbReference>
<protein>
    <recommendedName>
        <fullName evidence="5">Complement component 1 Q subcomponent-binding protein, mitochondrial</fullName>
    </recommendedName>
</protein>
<dbReference type="InterPro" id="IPR036561">
    <property type="entry name" value="MAM33_sf"/>
</dbReference>